<dbReference type="GO" id="GO:0003676">
    <property type="term" value="F:nucleic acid binding"/>
    <property type="evidence" value="ECO:0007669"/>
    <property type="project" value="InterPro"/>
</dbReference>
<feature type="domain" description="C2H2-type" evidence="9">
    <location>
        <begin position="11"/>
        <end position="40"/>
    </location>
</feature>
<dbReference type="SUPFAM" id="SSF57667">
    <property type="entry name" value="beta-beta-alpha zinc fingers"/>
    <property type="match status" value="1"/>
</dbReference>
<keyword evidence="11" id="KW-1185">Reference proteome</keyword>
<keyword evidence="8" id="KW-0862">Zinc</keyword>
<protein>
    <recommendedName>
        <fullName evidence="3">RNA exonuclease 4</fullName>
    </recommendedName>
</protein>
<keyword evidence="8" id="KW-0479">Metal-binding</keyword>
<dbReference type="InterPro" id="IPR037431">
    <property type="entry name" value="REX4_DEDDh_dom"/>
</dbReference>
<dbReference type="SMART" id="SM00479">
    <property type="entry name" value="EXOIII"/>
    <property type="match status" value="1"/>
</dbReference>
<comment type="subcellular location">
    <subcellularLocation>
        <location evidence="1">Nucleus</location>
    </subcellularLocation>
</comment>
<dbReference type="Gramene" id="TraesCS3A02G064600.2">
    <property type="protein sequence ID" value="TraesCS3A02G064600.2"/>
    <property type="gene ID" value="TraesCS3A02G064600"/>
</dbReference>
<dbReference type="Gramene" id="TraesMAC3A03G01324490.1">
    <property type="protein sequence ID" value="TraesMAC3A03G01324490.1"/>
    <property type="gene ID" value="TraesMAC3A03G01324490"/>
</dbReference>
<organism evidence="10">
    <name type="scientific">Triticum aestivum</name>
    <name type="common">Wheat</name>
    <dbReference type="NCBI Taxonomy" id="4565"/>
    <lineage>
        <taxon>Eukaryota</taxon>
        <taxon>Viridiplantae</taxon>
        <taxon>Streptophyta</taxon>
        <taxon>Embryophyta</taxon>
        <taxon>Tracheophyta</taxon>
        <taxon>Spermatophyta</taxon>
        <taxon>Magnoliopsida</taxon>
        <taxon>Liliopsida</taxon>
        <taxon>Poales</taxon>
        <taxon>Poaceae</taxon>
        <taxon>BOP clade</taxon>
        <taxon>Pooideae</taxon>
        <taxon>Triticodae</taxon>
        <taxon>Triticeae</taxon>
        <taxon>Triticinae</taxon>
        <taxon>Triticum</taxon>
    </lineage>
</organism>
<evidence type="ECO:0000256" key="4">
    <source>
        <dbReference type="ARBA" id="ARBA00022722"/>
    </source>
</evidence>
<sequence>MDNSSDAHSRHRCAACYRQFNRMEHLVEHMRTSHHSLHEPRCGVCGKHCRSLDALRDHLGFGASLPSKPACAAAFQAHGCPLCLAVFPASAAVRAHRPTCKLSGAPHPSSVQSLTRSMSRVGARGGRGAVALGCKMVGGGSDGTLDVCARVCVVDEHETILYESFVKPLIPVTHYRYETTGIRPEHLRDAPTVKQAMRRVQDILLNGEESYSYSSRGAARLLVGHGLEHDLDALGMDYPAHLKRDTATYPPLMKTSARLMSNSLRYLTRSCLGYDIQTGGHHHPYDDCVAAMRLYKRMRAISHLHLHGRPKDGDDESTAKAFPAWRQRELERMSPEELLAMSQPDYRCWCLDDDRRC</sequence>
<evidence type="ECO:0000259" key="9">
    <source>
        <dbReference type="PROSITE" id="PS50157"/>
    </source>
</evidence>
<dbReference type="Gramene" id="TraesPARA_EIv1.0_0783120.1">
    <property type="protein sequence ID" value="TraesPARA_EIv1.0_0783120.1.CDS"/>
    <property type="gene ID" value="TraesPARA_EIv1.0_0783120"/>
</dbReference>
<keyword evidence="4" id="KW-0540">Nuclease</keyword>
<dbReference type="EnsemblPlants" id="TraesCS3A02G064600.2">
    <property type="protein sequence ID" value="TraesCS3A02G064600.2"/>
    <property type="gene ID" value="TraesCS3A02G064600"/>
</dbReference>
<dbReference type="PANTHER" id="PTHR12801">
    <property type="entry name" value="RNA EXONUCLEASE REXO1 / RECO3 FAMILY MEMBER-RELATED"/>
    <property type="match status" value="1"/>
</dbReference>
<dbReference type="InterPro" id="IPR036236">
    <property type="entry name" value="Znf_C2H2_sf"/>
</dbReference>
<evidence type="ECO:0000256" key="6">
    <source>
        <dbReference type="ARBA" id="ARBA00022839"/>
    </source>
</evidence>
<dbReference type="Gramene" id="TraesJAG3A03G01335350.1">
    <property type="protein sequence ID" value="TraesJAG3A03G01335350.1"/>
    <property type="gene ID" value="TraesJAG3A03G01335350"/>
</dbReference>
<keyword evidence="7" id="KW-0539">Nucleus</keyword>
<dbReference type="Gramene" id="TraesLAC3A03G01270000.1">
    <property type="protein sequence ID" value="TraesLAC3A03G01270000.1"/>
    <property type="gene ID" value="TraesLAC3A03G01270000"/>
</dbReference>
<evidence type="ECO:0000256" key="8">
    <source>
        <dbReference type="PROSITE-ProRule" id="PRU00042"/>
    </source>
</evidence>
<dbReference type="SMART" id="SM00355">
    <property type="entry name" value="ZnF_C2H2"/>
    <property type="match status" value="2"/>
</dbReference>
<dbReference type="InterPro" id="IPR013520">
    <property type="entry name" value="Ribonucl_H"/>
</dbReference>
<keyword evidence="6" id="KW-0269">Exonuclease</keyword>
<dbReference type="GO" id="GO:0008270">
    <property type="term" value="F:zinc ion binding"/>
    <property type="evidence" value="ECO:0007669"/>
    <property type="project" value="UniProtKB-KW"/>
</dbReference>
<dbReference type="AlphaFoldDB" id="A0A3B6EE05"/>
<evidence type="ECO:0000313" key="11">
    <source>
        <dbReference type="Proteomes" id="UP000019116"/>
    </source>
</evidence>
<dbReference type="Gene3D" id="3.30.420.10">
    <property type="entry name" value="Ribonuclease H-like superfamily/Ribonuclease H"/>
    <property type="match status" value="1"/>
</dbReference>
<dbReference type="GO" id="GO:0006364">
    <property type="term" value="P:rRNA processing"/>
    <property type="evidence" value="ECO:0007669"/>
    <property type="project" value="InterPro"/>
</dbReference>
<dbReference type="InterPro" id="IPR012337">
    <property type="entry name" value="RNaseH-like_sf"/>
</dbReference>
<dbReference type="CDD" id="cd06144">
    <property type="entry name" value="REX4_like"/>
    <property type="match status" value="1"/>
</dbReference>
<reference evidence="10" key="2">
    <citation type="submission" date="2018-10" db="UniProtKB">
        <authorList>
            <consortium name="EnsemblPlants"/>
        </authorList>
    </citation>
    <scope>IDENTIFICATION</scope>
</reference>
<dbReference type="PROSITE" id="PS50157">
    <property type="entry name" value="ZINC_FINGER_C2H2_2"/>
    <property type="match status" value="1"/>
</dbReference>
<dbReference type="SUPFAM" id="SSF53098">
    <property type="entry name" value="Ribonuclease H-like"/>
    <property type="match status" value="1"/>
</dbReference>
<accession>A0A3B6EE05</accession>
<dbReference type="Gramene" id="TraesNOR3A03G01345880.1">
    <property type="protein sequence ID" value="TraesNOR3A03G01345880.1"/>
    <property type="gene ID" value="TraesNOR3A03G01345880"/>
</dbReference>
<dbReference type="Gramene" id="TraesSTA3A03G01317250.1">
    <property type="protein sequence ID" value="TraesSTA3A03G01317250.1"/>
    <property type="gene ID" value="TraesSTA3A03G01317250"/>
</dbReference>
<dbReference type="InterPro" id="IPR013087">
    <property type="entry name" value="Znf_C2H2_type"/>
</dbReference>
<dbReference type="GeneID" id="123057775"/>
<dbReference type="STRING" id="4565.A0A3B6EE05"/>
<dbReference type="GO" id="GO:0004527">
    <property type="term" value="F:exonuclease activity"/>
    <property type="evidence" value="ECO:0000318"/>
    <property type="project" value="GO_Central"/>
</dbReference>
<dbReference type="OrthoDB" id="8191639at2759"/>
<dbReference type="Gene3D" id="3.30.160.60">
    <property type="entry name" value="Classic Zinc Finger"/>
    <property type="match status" value="1"/>
</dbReference>
<dbReference type="RefSeq" id="XP_044336605.1">
    <property type="nucleotide sequence ID" value="XM_044480670.1"/>
</dbReference>
<keyword evidence="8" id="KW-0863">Zinc-finger</keyword>
<dbReference type="Gramene" id="TraesSYM3A03G01346940.1">
    <property type="protein sequence ID" value="TraesSYM3A03G01346940.1"/>
    <property type="gene ID" value="TraesSYM3A03G01346940"/>
</dbReference>
<dbReference type="Gramene" id="TraesJUL3A03G01337420.1">
    <property type="protein sequence ID" value="TraesJUL3A03G01337420.1"/>
    <property type="gene ID" value="TraesJUL3A03G01337420"/>
</dbReference>
<evidence type="ECO:0000256" key="7">
    <source>
        <dbReference type="ARBA" id="ARBA00023242"/>
    </source>
</evidence>
<dbReference type="SMR" id="A0A3B6EE05"/>
<comment type="similarity">
    <text evidence="2">Belongs to the REXO4 family.</text>
</comment>
<dbReference type="PROSITE" id="PS00028">
    <property type="entry name" value="ZINC_FINGER_C2H2_1"/>
    <property type="match status" value="1"/>
</dbReference>
<evidence type="ECO:0000256" key="2">
    <source>
        <dbReference type="ARBA" id="ARBA00010489"/>
    </source>
</evidence>
<proteinExistence type="inferred from homology"/>
<evidence type="ECO:0000256" key="1">
    <source>
        <dbReference type="ARBA" id="ARBA00004123"/>
    </source>
</evidence>
<dbReference type="Proteomes" id="UP000019116">
    <property type="component" value="Chromosome 3A"/>
</dbReference>
<dbReference type="InterPro" id="IPR047021">
    <property type="entry name" value="REXO1/3/4-like"/>
</dbReference>
<dbReference type="Pfam" id="PF00929">
    <property type="entry name" value="RNase_T"/>
    <property type="match status" value="1"/>
</dbReference>
<dbReference type="GO" id="GO:0008408">
    <property type="term" value="F:3'-5' exonuclease activity"/>
    <property type="evidence" value="ECO:0007669"/>
    <property type="project" value="InterPro"/>
</dbReference>
<name>A0A3B6EE05_WHEAT</name>
<dbReference type="InterPro" id="IPR036397">
    <property type="entry name" value="RNaseH_sf"/>
</dbReference>
<evidence type="ECO:0000256" key="3">
    <source>
        <dbReference type="ARBA" id="ARBA00016937"/>
    </source>
</evidence>
<evidence type="ECO:0000256" key="5">
    <source>
        <dbReference type="ARBA" id="ARBA00022801"/>
    </source>
</evidence>
<dbReference type="Gramene" id="TraesARI3A03G01345670.1">
    <property type="protein sequence ID" value="TraesARI3A03G01345670.1"/>
    <property type="gene ID" value="TraesARI3A03G01345670"/>
</dbReference>
<keyword evidence="5" id="KW-0378">Hydrolase</keyword>
<dbReference type="GO" id="GO:0006396">
    <property type="term" value="P:RNA processing"/>
    <property type="evidence" value="ECO:0000318"/>
    <property type="project" value="GO_Central"/>
</dbReference>
<dbReference type="GO" id="GO:0005634">
    <property type="term" value="C:nucleus"/>
    <property type="evidence" value="ECO:0000318"/>
    <property type="project" value="GO_Central"/>
</dbReference>
<gene>
    <name evidence="10" type="primary">LOC123057775</name>
</gene>
<evidence type="ECO:0000313" key="10">
    <source>
        <dbReference type="EnsemblPlants" id="TraesCS3A02G064600.2"/>
    </source>
</evidence>
<reference evidence="10" key="1">
    <citation type="submission" date="2018-08" db="EMBL/GenBank/DDBJ databases">
        <authorList>
            <person name="Rossello M."/>
        </authorList>
    </citation>
    <scope>NUCLEOTIDE SEQUENCE [LARGE SCALE GENOMIC DNA]</scope>
    <source>
        <strain evidence="10">cv. Chinese Spring</strain>
    </source>
</reference>
<dbReference type="Gramene" id="TraesCS3A03G0138300.2">
    <property type="protein sequence ID" value="TraesCS3A03G0138300.2.CDS"/>
    <property type="gene ID" value="TraesCS3A03G0138300"/>
</dbReference>
<dbReference type="PANTHER" id="PTHR12801:SF140">
    <property type="entry name" value="RNA EXONUCLEASE 4"/>
    <property type="match status" value="1"/>
</dbReference>
<dbReference type="Gramene" id="TraesLDM3A03G01328670.1">
    <property type="protein sequence ID" value="TraesLDM3A03G01328670.1"/>
    <property type="gene ID" value="TraesLDM3A03G01328670"/>
</dbReference>